<dbReference type="EMBL" id="CABFVH010000001">
    <property type="protein sequence ID" value="VUF10422.1"/>
    <property type="molecule type" value="Genomic_DNA"/>
</dbReference>
<dbReference type="AlphaFoldDB" id="A0A564FQS7"/>
<dbReference type="Pfam" id="PF13340">
    <property type="entry name" value="DUF4096"/>
    <property type="match status" value="1"/>
</dbReference>
<evidence type="ECO:0000313" key="5">
    <source>
        <dbReference type="Proteomes" id="UP001055303"/>
    </source>
</evidence>
<evidence type="ECO:0000313" key="3">
    <source>
        <dbReference type="EMBL" id="VUF10422.1"/>
    </source>
</evidence>
<accession>A0A564FQS7</accession>
<reference evidence="3 4" key="1">
    <citation type="submission" date="2019-06" db="EMBL/GenBank/DDBJ databases">
        <authorList>
            <person name="Rodrigo-Torres L."/>
            <person name="Arahal R. D."/>
            <person name="Lucena T."/>
        </authorList>
    </citation>
    <scope>NUCLEOTIDE SEQUENCE [LARGE SCALE GENOMIC DNA]</scope>
    <source>
        <strain evidence="3 4">SW08-7</strain>
    </source>
</reference>
<reference evidence="2" key="2">
    <citation type="journal article" date="2021" name="Front. Microbiol.">
        <title>Comprehensive Comparative Genomics and Phenotyping of Methylobacterium Species.</title>
        <authorList>
            <person name="Alessa O."/>
            <person name="Ogura Y."/>
            <person name="Fujitani Y."/>
            <person name="Takami H."/>
            <person name="Hayashi T."/>
            <person name="Sahin N."/>
            <person name="Tani A."/>
        </authorList>
    </citation>
    <scope>NUCLEOTIDE SEQUENCE</scope>
    <source>
        <strain evidence="2">DSM 22415</strain>
    </source>
</reference>
<keyword evidence="5" id="KW-1185">Reference proteome</keyword>
<feature type="domain" description="Insertion element IS402-like" evidence="1">
    <location>
        <begin position="21"/>
        <end position="84"/>
    </location>
</feature>
<dbReference type="InterPro" id="IPR025161">
    <property type="entry name" value="IS402-like_dom"/>
</dbReference>
<evidence type="ECO:0000259" key="1">
    <source>
        <dbReference type="Pfam" id="PF13340"/>
    </source>
</evidence>
<reference evidence="2" key="3">
    <citation type="submission" date="2021-08" db="EMBL/GenBank/DDBJ databases">
        <authorList>
            <person name="Tani A."/>
            <person name="Ola A."/>
            <person name="Ogura Y."/>
            <person name="Katsura K."/>
            <person name="Hayashi T."/>
        </authorList>
    </citation>
    <scope>NUCLEOTIDE SEQUENCE</scope>
    <source>
        <strain evidence="2">DSM 22415</strain>
    </source>
</reference>
<organism evidence="3 4">
    <name type="scientific">Methylobacterium dankookense</name>
    <dbReference type="NCBI Taxonomy" id="560405"/>
    <lineage>
        <taxon>Bacteria</taxon>
        <taxon>Pseudomonadati</taxon>
        <taxon>Pseudomonadota</taxon>
        <taxon>Alphaproteobacteria</taxon>
        <taxon>Hyphomicrobiales</taxon>
        <taxon>Methylobacteriaceae</taxon>
        <taxon>Methylobacterium</taxon>
    </lineage>
</organism>
<dbReference type="Proteomes" id="UP000401717">
    <property type="component" value="Unassembled WGS sequence"/>
</dbReference>
<dbReference type="EMBL" id="BPQI01000127">
    <property type="protein sequence ID" value="GJD57964.1"/>
    <property type="molecule type" value="Genomic_DNA"/>
</dbReference>
<gene>
    <name evidence="2" type="ORF">IFDJLNFL_3878</name>
    <name evidence="3" type="ORF">MTDSW087_00089</name>
</gene>
<dbReference type="PANTHER" id="PTHR30007">
    <property type="entry name" value="PHP DOMAIN PROTEIN"/>
    <property type="match status" value="1"/>
</dbReference>
<dbReference type="Proteomes" id="UP001055303">
    <property type="component" value="Unassembled WGS sequence"/>
</dbReference>
<evidence type="ECO:0000313" key="2">
    <source>
        <dbReference type="EMBL" id="GJD57964.1"/>
    </source>
</evidence>
<sequence>MWTDADRETYRDRGRRFPSDLTDAQWATVAPLLASYDPLTADLREMVNACLYLEKTGCPWRYLPTDFGPWETVRTWHDRFRAMGSGWRSLPC</sequence>
<evidence type="ECO:0000313" key="4">
    <source>
        <dbReference type="Proteomes" id="UP000401717"/>
    </source>
</evidence>
<dbReference type="PANTHER" id="PTHR30007:SF0">
    <property type="entry name" value="TRANSPOSASE"/>
    <property type="match status" value="1"/>
</dbReference>
<name>A0A564FQS7_9HYPH</name>
<proteinExistence type="predicted"/>
<protein>
    <submittedName>
        <fullName evidence="2">IS5 family transposase ISMpo5</fullName>
    </submittedName>
</protein>